<name>A0ABR8L292_9ACTN</name>
<organism evidence="2 3">
    <name type="scientific">Microbispora bryophytorum subsp. camponoti</name>
    <dbReference type="NCBI Taxonomy" id="1677852"/>
    <lineage>
        <taxon>Bacteria</taxon>
        <taxon>Bacillati</taxon>
        <taxon>Actinomycetota</taxon>
        <taxon>Actinomycetes</taxon>
        <taxon>Streptosporangiales</taxon>
        <taxon>Streptosporangiaceae</taxon>
        <taxon>Microbispora</taxon>
    </lineage>
</organism>
<dbReference type="PANTHER" id="PTHR42976:SF1">
    <property type="entry name" value="GH18 DOMAIN-CONTAINING PROTEIN-RELATED"/>
    <property type="match status" value="1"/>
</dbReference>
<dbReference type="Gene3D" id="3.20.20.80">
    <property type="entry name" value="Glycosidases"/>
    <property type="match status" value="1"/>
</dbReference>
<dbReference type="Proteomes" id="UP000653231">
    <property type="component" value="Unassembled WGS sequence"/>
</dbReference>
<feature type="region of interest" description="Disordered" evidence="1">
    <location>
        <begin position="73"/>
        <end position="93"/>
    </location>
</feature>
<evidence type="ECO:0000313" key="3">
    <source>
        <dbReference type="Proteomes" id="UP000653231"/>
    </source>
</evidence>
<gene>
    <name evidence="2" type="ORF">IEQ31_11530</name>
</gene>
<protein>
    <submittedName>
        <fullName evidence="2">Uncharacterized protein</fullName>
    </submittedName>
</protein>
<proteinExistence type="predicted"/>
<feature type="compositionally biased region" description="Pro residues" evidence="1">
    <location>
        <begin position="76"/>
        <end position="87"/>
    </location>
</feature>
<evidence type="ECO:0000256" key="1">
    <source>
        <dbReference type="SAM" id="MobiDB-lite"/>
    </source>
</evidence>
<keyword evidence="3" id="KW-1185">Reference proteome</keyword>
<feature type="region of interest" description="Disordered" evidence="1">
    <location>
        <begin position="358"/>
        <end position="380"/>
    </location>
</feature>
<accession>A0ABR8L292</accession>
<reference evidence="2 3" key="1">
    <citation type="submission" date="2020-09" db="EMBL/GenBank/DDBJ databases">
        <title>Actinomycete isolated from the Camponotus japonicus Mayr.</title>
        <authorList>
            <person name="Gong X."/>
        </authorList>
    </citation>
    <scope>NUCLEOTIDE SEQUENCE [LARGE SCALE GENOMIC DNA]</scope>
    <source>
        <strain evidence="2 3">2C-HV3</strain>
    </source>
</reference>
<dbReference type="InterPro" id="IPR052750">
    <property type="entry name" value="GH18_Chitinase"/>
</dbReference>
<dbReference type="RefSeq" id="WP_191051421.1">
    <property type="nucleotide sequence ID" value="NZ_JACXRZ010000006.1"/>
</dbReference>
<dbReference type="EMBL" id="JACXRZ010000006">
    <property type="protein sequence ID" value="MBD3143807.1"/>
    <property type="molecule type" value="Genomic_DNA"/>
</dbReference>
<comment type="caution">
    <text evidence="2">The sequence shown here is derived from an EMBL/GenBank/DDBJ whole genome shotgun (WGS) entry which is preliminary data.</text>
</comment>
<dbReference type="PANTHER" id="PTHR42976">
    <property type="entry name" value="BIFUNCTIONAL CHITINASE/LYSOZYME-RELATED"/>
    <property type="match status" value="1"/>
</dbReference>
<evidence type="ECO:0000313" key="2">
    <source>
        <dbReference type="EMBL" id="MBD3143807.1"/>
    </source>
</evidence>
<sequence length="380" mass="38957">MDSARHSREAGRPSRSLVFLASAALVAGTGAALWALPAAPTGGWAATPGVTAGSGTAPASPVPETLVAARQTVASPAPPAAAPPADEPPADEPAARYRGFLDAAGEPHPELLRAGVRSFALGHIVAGPGGCAPHWAGAQPRGGYSVTARVDRLRADGREVWAAFGGPYGQELAVTCEDPARLLAAYRHVVSALDPPGVDFEAGGAAGPAAARRRAAAVSRLQHDARSHGRSLRVTFTLPASRRGLEPADQEMLRTSREQGVEIESVGLLVPIASGVSSLHDLAVAARAARLQIATALDVPPDRAWRRMGLAPVLAGAGDLGMDEAGRLAAFRARNGLGWLSLRGASPADDVVRILTRPSHPDAGVARPEVAPGAPPVRPR</sequence>